<dbReference type="OrthoDB" id="418495at2759"/>
<gene>
    <name evidence="6" type="ORF">AYI69_g11029</name>
</gene>
<dbReference type="InterPro" id="IPR011767">
    <property type="entry name" value="GLR_AS"/>
</dbReference>
<evidence type="ECO:0000313" key="6">
    <source>
        <dbReference type="EMBL" id="OMJ08541.1"/>
    </source>
</evidence>
<organism evidence="6 7">
    <name type="scientific">Smittium culicis</name>
    <dbReference type="NCBI Taxonomy" id="133412"/>
    <lineage>
        <taxon>Eukaryota</taxon>
        <taxon>Fungi</taxon>
        <taxon>Fungi incertae sedis</taxon>
        <taxon>Zoopagomycota</taxon>
        <taxon>Kickxellomycotina</taxon>
        <taxon>Harpellomycetes</taxon>
        <taxon>Harpellales</taxon>
        <taxon>Legeriomycetaceae</taxon>
        <taxon>Smittium</taxon>
    </lineage>
</organism>
<dbReference type="Proteomes" id="UP000187429">
    <property type="component" value="Unassembled WGS sequence"/>
</dbReference>
<keyword evidence="7" id="KW-1185">Reference proteome</keyword>
<evidence type="ECO:0000256" key="1">
    <source>
        <dbReference type="ARBA" id="ARBA00022448"/>
    </source>
</evidence>
<proteinExistence type="predicted"/>
<reference evidence="7" key="1">
    <citation type="submission" date="2017-01" db="EMBL/GenBank/DDBJ databases">
        <authorList>
            <person name="Wang Y."/>
            <person name="White M."/>
            <person name="Kvist S."/>
            <person name="Moncalvo J.-M."/>
        </authorList>
    </citation>
    <scope>NUCLEOTIDE SEQUENCE [LARGE SCALE GENOMIC DNA]</scope>
    <source>
        <strain evidence="7">ID-206-W2</strain>
    </source>
</reference>
<dbReference type="PROSITE" id="PS51354">
    <property type="entry name" value="GLUTAREDOXIN_2"/>
    <property type="match status" value="1"/>
</dbReference>
<dbReference type="PANTHER" id="PTHR45694">
    <property type="entry name" value="GLUTAREDOXIN 2"/>
    <property type="match status" value="1"/>
</dbReference>
<accession>A0A1R1X1Q1</accession>
<keyword evidence="1" id="KW-0813">Transport</keyword>
<keyword evidence="2" id="KW-0249">Electron transport</keyword>
<name>A0A1R1X1Q1_9FUNG</name>
<dbReference type="GO" id="GO:0015038">
    <property type="term" value="F:glutathione disulfide oxidoreductase activity"/>
    <property type="evidence" value="ECO:0007669"/>
    <property type="project" value="TreeGrafter"/>
</dbReference>
<dbReference type="PROSITE" id="PS00195">
    <property type="entry name" value="GLUTAREDOXIN_1"/>
    <property type="match status" value="1"/>
</dbReference>
<evidence type="ECO:0000313" key="7">
    <source>
        <dbReference type="Proteomes" id="UP000187429"/>
    </source>
</evidence>
<dbReference type="GO" id="GO:0004602">
    <property type="term" value="F:glutathione peroxidase activity"/>
    <property type="evidence" value="ECO:0007669"/>
    <property type="project" value="UniProtKB-ARBA"/>
</dbReference>
<dbReference type="PANTHER" id="PTHR45694:SF18">
    <property type="entry name" value="GLUTAREDOXIN-1-RELATED"/>
    <property type="match status" value="1"/>
</dbReference>
<evidence type="ECO:0000256" key="4">
    <source>
        <dbReference type="ARBA" id="ARBA00023284"/>
    </source>
</evidence>
<sequence>MSAIQKQVADQINSNNVVVYSKTYCPYCTRAKSELAKIIPSDMSVLILELDNMDDGSNIQNHLLELTGQRSVPNIFINKKHVGGCDDLLAKIKNGQIKSLLSN</sequence>
<dbReference type="GO" id="GO:0005737">
    <property type="term" value="C:cytoplasm"/>
    <property type="evidence" value="ECO:0007669"/>
    <property type="project" value="TreeGrafter"/>
</dbReference>
<dbReference type="Pfam" id="PF00462">
    <property type="entry name" value="Glutaredoxin"/>
    <property type="match status" value="1"/>
</dbReference>
<feature type="domain" description="Glutaredoxin" evidence="5">
    <location>
        <begin position="17"/>
        <end position="82"/>
    </location>
</feature>
<comment type="caution">
    <text evidence="6">The sequence shown here is derived from an EMBL/GenBank/DDBJ whole genome shotgun (WGS) entry which is preliminary data.</text>
</comment>
<evidence type="ECO:0000256" key="2">
    <source>
        <dbReference type="ARBA" id="ARBA00022982"/>
    </source>
</evidence>
<dbReference type="Gene3D" id="3.40.30.10">
    <property type="entry name" value="Glutaredoxin"/>
    <property type="match status" value="1"/>
</dbReference>
<dbReference type="InterPro" id="IPR014025">
    <property type="entry name" value="Glutaredoxin_subgr"/>
</dbReference>
<dbReference type="EMBL" id="LSSM01007367">
    <property type="protein sequence ID" value="OMJ08541.1"/>
    <property type="molecule type" value="Genomic_DNA"/>
</dbReference>
<dbReference type="SUPFAM" id="SSF52833">
    <property type="entry name" value="Thioredoxin-like"/>
    <property type="match status" value="1"/>
</dbReference>
<dbReference type="GO" id="GO:0034599">
    <property type="term" value="P:cellular response to oxidative stress"/>
    <property type="evidence" value="ECO:0007669"/>
    <property type="project" value="TreeGrafter"/>
</dbReference>
<keyword evidence="4" id="KW-0676">Redox-active center</keyword>
<dbReference type="InterPro" id="IPR002109">
    <property type="entry name" value="Glutaredoxin"/>
</dbReference>
<dbReference type="InterPro" id="IPR011899">
    <property type="entry name" value="Glutaredoxin_euk/vir"/>
</dbReference>
<dbReference type="FunFam" id="3.40.30.10:FF:000026">
    <property type="entry name" value="Glutaredoxin 2"/>
    <property type="match status" value="1"/>
</dbReference>
<dbReference type="NCBIfam" id="TIGR02180">
    <property type="entry name" value="GRX_euk"/>
    <property type="match status" value="1"/>
</dbReference>
<dbReference type="InterPro" id="IPR036249">
    <property type="entry name" value="Thioredoxin-like_sf"/>
</dbReference>
<dbReference type="AlphaFoldDB" id="A0A1R1X1Q1"/>
<dbReference type="PRINTS" id="PR00160">
    <property type="entry name" value="GLUTAREDOXIN"/>
</dbReference>
<evidence type="ECO:0000259" key="5">
    <source>
        <dbReference type="Pfam" id="PF00462"/>
    </source>
</evidence>
<evidence type="ECO:0000256" key="3">
    <source>
        <dbReference type="ARBA" id="ARBA00023157"/>
    </source>
</evidence>
<dbReference type="CDD" id="cd03419">
    <property type="entry name" value="GRX_GRXh_1_2_like"/>
    <property type="match status" value="1"/>
</dbReference>
<protein>
    <submittedName>
        <fullName evidence="6">Glutaredoxin</fullName>
    </submittedName>
</protein>
<keyword evidence="3" id="KW-1015">Disulfide bond</keyword>